<keyword evidence="3" id="KW-1185">Reference proteome</keyword>
<evidence type="ECO:0000313" key="2">
    <source>
        <dbReference type="EMBL" id="KAJ3253629.1"/>
    </source>
</evidence>
<dbReference type="Pfam" id="PF07883">
    <property type="entry name" value="Cupin_2"/>
    <property type="match status" value="1"/>
</dbReference>
<dbReference type="AlphaFoldDB" id="A0AAD5Y5L2"/>
<dbReference type="EMBL" id="JADGKB010000104">
    <property type="protein sequence ID" value="KAJ3253629.1"/>
    <property type="molecule type" value="Genomic_DNA"/>
</dbReference>
<feature type="domain" description="Cupin type-2" evidence="1">
    <location>
        <begin position="144"/>
        <end position="215"/>
    </location>
</feature>
<gene>
    <name evidence="2" type="ORF">HK103_000417</name>
</gene>
<name>A0AAD5Y5L2_9FUNG</name>
<evidence type="ECO:0000313" key="3">
    <source>
        <dbReference type="Proteomes" id="UP001210925"/>
    </source>
</evidence>
<sequence length="355" mass="39532">MTENEQPHTVVACKDKATFDQLFDWITGHSQLSFRVKVIYPADYPTTALVVGHGLALKLVIEKSNTNLSFELFGIEDAVLTSPFDIITFTLNSKPYHPIFTPPPTKSEYVFTKASDEATAGRAGMMYRDLIPSRLGGAVIASHITIPNGGPVPDYTHYHDIRFQLIYCYKGSVELVYEDQGEPFIMQAGDCVLQPPLIRHQVLNVGNEGLQVIEVGGPACHATFGDLEMNLPNGFNPSRTFGTQRFTHHQDARAPWCDAGGVVVKDSGLYEASKVVGLRKLKINSKLFCNHNGEMLFLYVLDGFIEIQSKEFDQKLHVDDCCAIPRNTDFVLEGSAYLLEVTLPGNLDWFNKQLQ</sequence>
<dbReference type="InterPro" id="IPR014710">
    <property type="entry name" value="RmlC-like_jellyroll"/>
</dbReference>
<dbReference type="SUPFAM" id="SSF51182">
    <property type="entry name" value="RmlC-like cupins"/>
    <property type="match status" value="1"/>
</dbReference>
<proteinExistence type="predicted"/>
<dbReference type="Gene3D" id="2.60.120.10">
    <property type="entry name" value="Jelly Rolls"/>
    <property type="match status" value="1"/>
</dbReference>
<evidence type="ECO:0000259" key="1">
    <source>
        <dbReference type="Pfam" id="PF07883"/>
    </source>
</evidence>
<protein>
    <recommendedName>
        <fullName evidence="1">Cupin type-2 domain-containing protein</fullName>
    </recommendedName>
</protein>
<reference evidence="2" key="1">
    <citation type="submission" date="2020-05" db="EMBL/GenBank/DDBJ databases">
        <title>Phylogenomic resolution of chytrid fungi.</title>
        <authorList>
            <person name="Stajich J.E."/>
            <person name="Amses K."/>
            <person name="Simmons R."/>
            <person name="Seto K."/>
            <person name="Myers J."/>
            <person name="Bonds A."/>
            <person name="Quandt C.A."/>
            <person name="Barry K."/>
            <person name="Liu P."/>
            <person name="Grigoriev I."/>
            <person name="Longcore J.E."/>
            <person name="James T.Y."/>
        </authorList>
    </citation>
    <scope>NUCLEOTIDE SEQUENCE</scope>
    <source>
        <strain evidence="2">PLAUS21</strain>
    </source>
</reference>
<accession>A0AAD5Y5L2</accession>
<dbReference type="InterPro" id="IPR013096">
    <property type="entry name" value="Cupin_2"/>
</dbReference>
<dbReference type="InterPro" id="IPR011051">
    <property type="entry name" value="RmlC_Cupin_sf"/>
</dbReference>
<organism evidence="2 3">
    <name type="scientific">Boothiomyces macroporosus</name>
    <dbReference type="NCBI Taxonomy" id="261099"/>
    <lineage>
        <taxon>Eukaryota</taxon>
        <taxon>Fungi</taxon>
        <taxon>Fungi incertae sedis</taxon>
        <taxon>Chytridiomycota</taxon>
        <taxon>Chytridiomycota incertae sedis</taxon>
        <taxon>Chytridiomycetes</taxon>
        <taxon>Rhizophydiales</taxon>
        <taxon>Terramycetaceae</taxon>
        <taxon>Boothiomyces</taxon>
    </lineage>
</organism>
<dbReference type="Proteomes" id="UP001210925">
    <property type="component" value="Unassembled WGS sequence"/>
</dbReference>
<comment type="caution">
    <text evidence="2">The sequence shown here is derived from an EMBL/GenBank/DDBJ whole genome shotgun (WGS) entry which is preliminary data.</text>
</comment>